<dbReference type="NCBIfam" id="TIGR01417">
    <property type="entry name" value="PTS_I_fam"/>
    <property type="match status" value="1"/>
</dbReference>
<dbReference type="Gene3D" id="1.10.274.10">
    <property type="entry name" value="PtsI, HPr-binding domain"/>
    <property type="match status" value="1"/>
</dbReference>
<keyword evidence="8" id="KW-0762">Sugar transport</keyword>
<evidence type="ECO:0000256" key="2">
    <source>
        <dbReference type="ARBA" id="ARBA00001946"/>
    </source>
</evidence>
<dbReference type="OrthoDB" id="9765468at2"/>
<dbReference type="HOGENOM" id="CLU_007308_7_1_5"/>
<evidence type="ECO:0000256" key="7">
    <source>
        <dbReference type="ARBA" id="ARBA00022490"/>
    </source>
</evidence>
<proteinExistence type="inferred from homology"/>
<dbReference type="SMART" id="SM00065">
    <property type="entry name" value="GAF"/>
    <property type="match status" value="1"/>
</dbReference>
<dbReference type="SUPFAM" id="SSF55781">
    <property type="entry name" value="GAF domain-like"/>
    <property type="match status" value="1"/>
</dbReference>
<evidence type="ECO:0000256" key="4">
    <source>
        <dbReference type="ARBA" id="ARBA00007837"/>
    </source>
</evidence>
<evidence type="ECO:0000256" key="3">
    <source>
        <dbReference type="ARBA" id="ARBA00004496"/>
    </source>
</evidence>
<evidence type="ECO:0000313" key="15">
    <source>
        <dbReference type="EMBL" id="ABG31753.1"/>
    </source>
</evidence>
<dbReference type="PANTHER" id="PTHR46244">
    <property type="entry name" value="PHOSPHOENOLPYRUVATE-PROTEIN PHOSPHOTRANSFERASE"/>
    <property type="match status" value="1"/>
</dbReference>
<keyword evidence="13" id="KW-0460">Magnesium</keyword>
<evidence type="ECO:0000256" key="1">
    <source>
        <dbReference type="ARBA" id="ARBA00000683"/>
    </source>
</evidence>
<dbReference type="InterPro" id="IPR040442">
    <property type="entry name" value="Pyrv_kinase-like_dom_sf"/>
</dbReference>
<dbReference type="InterPro" id="IPR000121">
    <property type="entry name" value="PEP_util_C"/>
</dbReference>
<dbReference type="InterPro" id="IPR003018">
    <property type="entry name" value="GAF"/>
</dbReference>
<dbReference type="PRINTS" id="PR01736">
    <property type="entry name" value="PHPHTRNFRASE"/>
</dbReference>
<dbReference type="eggNOG" id="COG3605">
    <property type="taxonomic scope" value="Bacteria"/>
</dbReference>
<dbReference type="RefSeq" id="WP_011568370.1">
    <property type="nucleotide sequence ID" value="NC_008209.1"/>
</dbReference>
<dbReference type="Gene3D" id="3.20.20.60">
    <property type="entry name" value="Phosphoenolpyruvate-binding domains"/>
    <property type="match status" value="1"/>
</dbReference>
<dbReference type="InterPro" id="IPR008279">
    <property type="entry name" value="PEP-util_enz_mobile_dom"/>
</dbReference>
<dbReference type="Gene3D" id="3.50.30.10">
    <property type="entry name" value="Phosphohistidine domain"/>
    <property type="match status" value="1"/>
</dbReference>
<reference evidence="15 16" key="1">
    <citation type="journal article" date="2007" name="J. Bacteriol.">
        <title>The complete genome sequence of Roseobacter denitrificans reveals a mixotrophic rather than photosynthetic metabolism.</title>
        <authorList>
            <person name="Swingley W.D."/>
            <person name="Sadekar S."/>
            <person name="Mastrian S.D."/>
            <person name="Matthies H.J."/>
            <person name="Hao J."/>
            <person name="Ramos H."/>
            <person name="Acharya C.R."/>
            <person name="Conrad A.L."/>
            <person name="Taylor H.L."/>
            <person name="Dejesa L.C."/>
            <person name="Shah M.K."/>
            <person name="O'huallachain M.E."/>
            <person name="Lince M.T."/>
            <person name="Blankenship R.E."/>
            <person name="Beatty J.T."/>
            <person name="Touchman J.W."/>
        </authorList>
    </citation>
    <scope>NUCLEOTIDE SEQUENCE [LARGE SCALE GENOMIC DNA]</scope>
    <source>
        <strain evidence="16">ATCC 33942 / OCh 114</strain>
    </source>
</reference>
<dbReference type="GO" id="GO:0009401">
    <property type="term" value="P:phosphoenolpyruvate-dependent sugar phosphotransferase system"/>
    <property type="evidence" value="ECO:0007669"/>
    <property type="project" value="UniProtKB-KW"/>
</dbReference>
<comment type="cofactor">
    <cofactor evidence="2">
        <name>Mg(2+)</name>
        <dbReference type="ChEBI" id="CHEBI:18420"/>
    </cofactor>
</comment>
<dbReference type="STRING" id="375451.RD1_2158"/>
<dbReference type="PANTHER" id="PTHR46244:SF6">
    <property type="entry name" value="PHOSPHOENOLPYRUVATE-PROTEIN PHOSPHOTRANSFERASE"/>
    <property type="match status" value="1"/>
</dbReference>
<comment type="catalytic activity">
    <reaction evidence="1">
        <text>L-histidyl-[protein] + phosphoenolpyruvate = N(pros)-phospho-L-histidyl-[protein] + pyruvate</text>
        <dbReference type="Rhea" id="RHEA:23880"/>
        <dbReference type="Rhea" id="RHEA-COMP:9745"/>
        <dbReference type="Rhea" id="RHEA-COMP:9746"/>
        <dbReference type="ChEBI" id="CHEBI:15361"/>
        <dbReference type="ChEBI" id="CHEBI:29979"/>
        <dbReference type="ChEBI" id="CHEBI:58702"/>
        <dbReference type="ChEBI" id="CHEBI:64837"/>
        <dbReference type="EC" id="2.7.3.9"/>
    </reaction>
</comment>
<dbReference type="EMBL" id="CP000362">
    <property type="protein sequence ID" value="ABG31753.1"/>
    <property type="molecule type" value="Genomic_DNA"/>
</dbReference>
<keyword evidence="9 15" id="KW-0808">Transferase</keyword>
<dbReference type="InterPro" id="IPR036618">
    <property type="entry name" value="PtsI_HPr-bd_sf"/>
</dbReference>
<dbReference type="EC" id="2.7.3.9" evidence="5"/>
<evidence type="ECO:0000256" key="10">
    <source>
        <dbReference type="ARBA" id="ARBA00022683"/>
    </source>
</evidence>
<comment type="similarity">
    <text evidence="4">Belongs to the PEP-utilizing enzyme family.</text>
</comment>
<dbReference type="GO" id="GO:0016301">
    <property type="term" value="F:kinase activity"/>
    <property type="evidence" value="ECO:0007669"/>
    <property type="project" value="UniProtKB-KW"/>
</dbReference>
<evidence type="ECO:0000256" key="13">
    <source>
        <dbReference type="ARBA" id="ARBA00022842"/>
    </source>
</evidence>
<dbReference type="InterPro" id="IPR006318">
    <property type="entry name" value="PTS_EI-like"/>
</dbReference>
<dbReference type="SUPFAM" id="SSF52009">
    <property type="entry name" value="Phosphohistidine domain"/>
    <property type="match status" value="1"/>
</dbReference>
<dbReference type="GO" id="GO:0046872">
    <property type="term" value="F:metal ion binding"/>
    <property type="evidence" value="ECO:0007669"/>
    <property type="project" value="UniProtKB-KW"/>
</dbReference>
<dbReference type="InterPro" id="IPR050499">
    <property type="entry name" value="PEP-utilizing_PTS_enzyme"/>
</dbReference>
<dbReference type="Pfam" id="PF01590">
    <property type="entry name" value="GAF"/>
    <property type="match status" value="1"/>
</dbReference>
<evidence type="ECO:0000256" key="12">
    <source>
        <dbReference type="ARBA" id="ARBA00022777"/>
    </source>
</evidence>
<dbReference type="Proteomes" id="UP000007029">
    <property type="component" value="Chromosome"/>
</dbReference>
<evidence type="ECO:0000259" key="14">
    <source>
        <dbReference type="SMART" id="SM00065"/>
    </source>
</evidence>
<dbReference type="GO" id="GO:0008965">
    <property type="term" value="F:phosphoenolpyruvate-protein phosphotransferase activity"/>
    <property type="evidence" value="ECO:0007669"/>
    <property type="project" value="UniProtKB-EC"/>
</dbReference>
<dbReference type="Pfam" id="PF00391">
    <property type="entry name" value="PEP-utilizers"/>
    <property type="match status" value="1"/>
</dbReference>
<evidence type="ECO:0000256" key="11">
    <source>
        <dbReference type="ARBA" id="ARBA00022723"/>
    </source>
</evidence>
<dbReference type="SUPFAM" id="SSF47831">
    <property type="entry name" value="Enzyme I of the PEP:sugar phosphotransferase system HPr-binding (sub)domain"/>
    <property type="match status" value="1"/>
</dbReference>
<dbReference type="InterPro" id="IPR008731">
    <property type="entry name" value="PTS_EIN"/>
</dbReference>
<dbReference type="GO" id="GO:0005737">
    <property type="term" value="C:cytoplasm"/>
    <property type="evidence" value="ECO:0007669"/>
    <property type="project" value="UniProtKB-SubCell"/>
</dbReference>
<evidence type="ECO:0000313" key="16">
    <source>
        <dbReference type="Proteomes" id="UP000007029"/>
    </source>
</evidence>
<keyword evidence="7" id="KW-0963">Cytoplasm</keyword>
<keyword evidence="10" id="KW-0598">Phosphotransferase system</keyword>
<dbReference type="AlphaFoldDB" id="Q167U0"/>
<keyword evidence="6" id="KW-0813">Transport</keyword>
<dbReference type="SUPFAM" id="SSF51621">
    <property type="entry name" value="Phosphoenolpyruvate/pyruvate domain"/>
    <property type="match status" value="1"/>
</dbReference>
<organism evidence="15 16">
    <name type="scientific">Roseobacter denitrificans (strain ATCC 33942 / OCh 114)</name>
    <name type="common">Erythrobacter sp. (strain OCh 114)</name>
    <name type="synonym">Roseobacter denitrificans</name>
    <dbReference type="NCBI Taxonomy" id="375451"/>
    <lineage>
        <taxon>Bacteria</taxon>
        <taxon>Pseudomonadati</taxon>
        <taxon>Pseudomonadota</taxon>
        <taxon>Alphaproteobacteria</taxon>
        <taxon>Rhodobacterales</taxon>
        <taxon>Roseobacteraceae</taxon>
        <taxon>Roseobacter</taxon>
    </lineage>
</organism>
<keyword evidence="12" id="KW-0418">Kinase</keyword>
<evidence type="ECO:0000256" key="9">
    <source>
        <dbReference type="ARBA" id="ARBA00022679"/>
    </source>
</evidence>
<dbReference type="Gene3D" id="3.30.450.40">
    <property type="match status" value="1"/>
</dbReference>
<evidence type="ECO:0000256" key="5">
    <source>
        <dbReference type="ARBA" id="ARBA00012232"/>
    </source>
</evidence>
<keyword evidence="16" id="KW-1185">Reference proteome</keyword>
<sequence length="747" mass="82071">MAERLESESRKLLGRLRDAMAGLAAGQERLDEITSLIAESMDCDVCSIYLFRDAETLELCATKGLNKEAVHKTRMKLGEGLVGRVAKQRTIVNTPDAPQAKGFRYMPETGEEVFSSFLGIPIQRLGDALGVLVVQSRAAREFSADAVYALEVVAMVLAEMTELGAFVGEGAAMSARHSQPAMFPGTVGQEGAAEGHVWLHEPRVVVTNPIADDPVREAERLDEAVEELRVGVDKMMQIAGGQDKDQRQVLEAYRMFANSKGWMRRMQEDIANGLSAEAAVEKEQSTARARMSQITDGYLRERLSDLDDLSNRLLRILTGQGADTGAEMPDDPILIARNIGPAELLEYGRKLKGIVLEEGSVGSHAAVVARALAIPLIVHAQRITTEALNGDHIMVDGEQGIAHLRPDESVVSAFRDKIAMLAAAQERYASIREKPALTQDGFTVALNMNAGLMADLPSLVSSGAEGVGLFRTELQFLVRNQMPRRSELVALYARVLDAAQGKRVVFRTLDIGSDKVLPYMKPNEEPNPALGWRAIRVGLDKPGIMRMQLQALIRAANGRPLTVMFPFVAQMEEYTEARRLMDKTVAAEARLGHILPETIEIGAMLETPSLAFAPNKFFENVDFLSIGGNDLKQFFFAADRENERVRRRYDTLNVSFLSFVERIVERCEATGTPVSFCGEDAGRPVEALCFAAMGLRSLSMRPASIGPVKNLLRRSDLGQVRKVIADARHRGEMSVRPAVMEWLRGQG</sequence>
<dbReference type="InterPro" id="IPR029016">
    <property type="entry name" value="GAF-like_dom_sf"/>
</dbReference>
<dbReference type="Pfam" id="PF02896">
    <property type="entry name" value="PEP-utilizers_C"/>
    <property type="match status" value="1"/>
</dbReference>
<comment type="subcellular location">
    <subcellularLocation>
        <location evidence="3">Cytoplasm</location>
    </subcellularLocation>
</comment>
<keyword evidence="11" id="KW-0479">Metal-binding</keyword>
<gene>
    <name evidence="15" type="primary">ptsP</name>
    <name evidence="15" type="ordered locus">RD1_2158</name>
</gene>
<protein>
    <recommendedName>
        <fullName evidence="5">phosphoenolpyruvate--protein phosphotransferase</fullName>
        <ecNumber evidence="5">2.7.3.9</ecNumber>
    </recommendedName>
</protein>
<name>Q167U0_ROSDO</name>
<keyword evidence="15" id="KW-0670">Pyruvate</keyword>
<accession>Q167U0</accession>
<dbReference type="KEGG" id="rde:RD1_2158"/>
<evidence type="ECO:0000256" key="6">
    <source>
        <dbReference type="ARBA" id="ARBA00022448"/>
    </source>
</evidence>
<evidence type="ECO:0000256" key="8">
    <source>
        <dbReference type="ARBA" id="ARBA00022597"/>
    </source>
</evidence>
<feature type="domain" description="GAF" evidence="14">
    <location>
        <begin position="25"/>
        <end position="171"/>
    </location>
</feature>
<dbReference type="Pfam" id="PF05524">
    <property type="entry name" value="PEP-utilisers_N"/>
    <property type="match status" value="1"/>
</dbReference>
<dbReference type="InterPro" id="IPR036637">
    <property type="entry name" value="Phosphohistidine_dom_sf"/>
</dbReference>
<dbReference type="InterPro" id="IPR015813">
    <property type="entry name" value="Pyrv/PenolPyrv_kinase-like_dom"/>
</dbReference>